<dbReference type="GO" id="GO:0030254">
    <property type="term" value="P:protein secretion by the type III secretion system"/>
    <property type="evidence" value="ECO:0007669"/>
    <property type="project" value="InterPro"/>
</dbReference>
<dbReference type="AlphaFoldDB" id="A0A3M2WRI7"/>
<gene>
    <name evidence="1" type="ORF">ALQ94_100378</name>
</gene>
<comment type="caution">
    <text evidence="1">The sequence shown here is derived from an EMBL/GenBank/DDBJ whole genome shotgun (WGS) entry which is preliminary data.</text>
</comment>
<dbReference type="CDD" id="cd17019">
    <property type="entry name" value="T3SC_IA_ShcA-like"/>
    <property type="match status" value="1"/>
</dbReference>
<dbReference type="Gene3D" id="3.30.1460.10">
    <property type="match status" value="1"/>
</dbReference>
<dbReference type="Proteomes" id="UP000277952">
    <property type="component" value="Unassembled WGS sequence"/>
</dbReference>
<evidence type="ECO:0000313" key="1">
    <source>
        <dbReference type="EMBL" id="RML54132.1"/>
    </source>
</evidence>
<dbReference type="Pfam" id="PF05932">
    <property type="entry name" value="CesT"/>
    <property type="match status" value="1"/>
</dbReference>
<sequence>MAFAGLDLFYARMEPPQAELPLIDEFALMSMPMSNLFYKTLLDDFSRSLEMQPLVFDENGACNMVIDNTFPLKLLCDYAHERLLLIGLLETPEDMPAQRLLAGALNPLFNAGPGLGLDEKNGLYYAYQIIPREKLGVSTLKREIAGLLEWMRSWREASQ</sequence>
<proteinExistence type="predicted"/>
<protein>
    <submittedName>
        <fullName evidence="1">Type III chaperone protein ShcA</fullName>
    </submittedName>
</protein>
<reference evidence="1 2" key="1">
    <citation type="submission" date="2018-08" db="EMBL/GenBank/DDBJ databases">
        <title>Recombination of ecologically and evolutionarily significant loci maintains genetic cohesion in the Pseudomonas syringae species complex.</title>
        <authorList>
            <person name="Dillon M."/>
            <person name="Thakur S."/>
            <person name="Almeida R.N.D."/>
            <person name="Weir B.S."/>
            <person name="Guttman D.S."/>
        </authorList>
    </citation>
    <scope>NUCLEOTIDE SEQUENCE [LARGE SCALE GENOMIC DNA]</scope>
    <source>
        <strain evidence="1 2">19322</strain>
    </source>
</reference>
<accession>A0A3M2WRI7</accession>
<evidence type="ECO:0000313" key="2">
    <source>
        <dbReference type="Proteomes" id="UP000277952"/>
    </source>
</evidence>
<organism evidence="1 2">
    <name type="scientific">Pseudomonas amygdali pv. morsprunorum</name>
    <dbReference type="NCBI Taxonomy" id="129138"/>
    <lineage>
        <taxon>Bacteria</taxon>
        <taxon>Pseudomonadati</taxon>
        <taxon>Pseudomonadota</taxon>
        <taxon>Gammaproteobacteria</taxon>
        <taxon>Pseudomonadales</taxon>
        <taxon>Pseudomonadaceae</taxon>
        <taxon>Pseudomonas</taxon>
        <taxon>Pseudomonas amygdali</taxon>
    </lineage>
</organism>
<dbReference type="InterPro" id="IPR010261">
    <property type="entry name" value="Tir_chaperone"/>
</dbReference>
<name>A0A3M2WRI7_PSEA0</name>
<dbReference type="EMBL" id="RBNS01000140">
    <property type="protein sequence ID" value="RML54132.1"/>
    <property type="molecule type" value="Genomic_DNA"/>
</dbReference>
<dbReference type="SUPFAM" id="SSF69635">
    <property type="entry name" value="Type III secretory system chaperone-like"/>
    <property type="match status" value="1"/>
</dbReference>